<evidence type="ECO:0000256" key="7">
    <source>
        <dbReference type="SAM" id="MobiDB-lite"/>
    </source>
</evidence>
<dbReference type="Gene3D" id="1.10.357.10">
    <property type="entry name" value="Tetracycline Repressor, domain 2"/>
    <property type="match status" value="1"/>
</dbReference>
<gene>
    <name evidence="9" type="ORF">H1W37_18815</name>
</gene>
<evidence type="ECO:0000259" key="8">
    <source>
        <dbReference type="PROSITE" id="PS50977"/>
    </source>
</evidence>
<evidence type="ECO:0000313" key="10">
    <source>
        <dbReference type="Proteomes" id="UP000559404"/>
    </source>
</evidence>
<dbReference type="GO" id="GO:0000976">
    <property type="term" value="F:transcription cis-regulatory region binding"/>
    <property type="evidence" value="ECO:0007669"/>
    <property type="project" value="TreeGrafter"/>
</dbReference>
<name>A0A838XZ45_9HYPH</name>
<feature type="region of interest" description="Disordered" evidence="7">
    <location>
        <begin position="1"/>
        <end position="31"/>
    </location>
</feature>
<keyword evidence="10" id="KW-1185">Reference proteome</keyword>
<dbReference type="SUPFAM" id="SSF46689">
    <property type="entry name" value="Homeodomain-like"/>
    <property type="match status" value="1"/>
</dbReference>
<keyword evidence="3 5" id="KW-0238">DNA-binding</keyword>
<keyword evidence="4" id="KW-0804">Transcription</keyword>
<comment type="caution">
    <text evidence="9">The sequence shown here is derived from an EMBL/GenBank/DDBJ whole genome shotgun (WGS) entry which is preliminary data.</text>
</comment>
<evidence type="ECO:0000256" key="5">
    <source>
        <dbReference type="PROSITE-ProRule" id="PRU00335"/>
    </source>
</evidence>
<dbReference type="PROSITE" id="PS50977">
    <property type="entry name" value="HTH_TETR_2"/>
    <property type="match status" value="1"/>
</dbReference>
<dbReference type="PANTHER" id="PTHR30055:SF175">
    <property type="entry name" value="HTH-TYPE TRANSCRIPTIONAL REPRESSOR KSTR2"/>
    <property type="match status" value="1"/>
</dbReference>
<dbReference type="Pfam" id="PF00440">
    <property type="entry name" value="TetR_N"/>
    <property type="match status" value="1"/>
</dbReference>
<keyword evidence="6" id="KW-0175">Coiled coil</keyword>
<dbReference type="AlphaFoldDB" id="A0A838XZ45"/>
<reference evidence="9 10" key="1">
    <citation type="submission" date="2020-07" db="EMBL/GenBank/DDBJ databases">
        <authorList>
            <person name="Li M."/>
        </authorList>
    </citation>
    <scope>NUCLEOTIDE SEQUENCE [LARGE SCALE GENOMIC DNA]</scope>
    <source>
        <strain evidence="9 10">DSM 23284</strain>
    </source>
</reference>
<evidence type="ECO:0000256" key="2">
    <source>
        <dbReference type="ARBA" id="ARBA00023015"/>
    </source>
</evidence>
<sequence length="250" mass="27943">MANRGARDGERDADRDKPRAQKAERRETNPRKELVREQLLDIAARMFDEKGYDRCSMAAIASEVGLGRSAIYHYFGSKDEILAALIDTEAFEPSKRLRDLASDRTHSAGERLRVAIVDGVVRRLSSGARFVRLARLEAQIPDHLLADYNTSRRAIYDYYVDCIEQGIAAGEFREVDAHIAAFAVIGMANWTSRWYQPGGRLSAEEIGEAMADLALAGLLSNDQNKRRLEEARSRMRALSDDVAALTQLLG</sequence>
<dbReference type="InterPro" id="IPR009057">
    <property type="entry name" value="Homeodomain-like_sf"/>
</dbReference>
<organism evidence="9 10">
    <name type="scientific">Stappia taiwanensis</name>
    <dbReference type="NCBI Taxonomy" id="992267"/>
    <lineage>
        <taxon>Bacteria</taxon>
        <taxon>Pseudomonadati</taxon>
        <taxon>Pseudomonadota</taxon>
        <taxon>Alphaproteobacteria</taxon>
        <taxon>Hyphomicrobiales</taxon>
        <taxon>Stappiaceae</taxon>
        <taxon>Stappia</taxon>
    </lineage>
</organism>
<dbReference type="GO" id="GO:0003700">
    <property type="term" value="F:DNA-binding transcription factor activity"/>
    <property type="evidence" value="ECO:0007669"/>
    <property type="project" value="TreeGrafter"/>
</dbReference>
<dbReference type="RefSeq" id="WP_181761914.1">
    <property type="nucleotide sequence ID" value="NZ_BMCR01000002.1"/>
</dbReference>
<evidence type="ECO:0000313" key="9">
    <source>
        <dbReference type="EMBL" id="MBA4613716.1"/>
    </source>
</evidence>
<dbReference type="InterPro" id="IPR001647">
    <property type="entry name" value="HTH_TetR"/>
</dbReference>
<feature type="domain" description="HTH tetR-type" evidence="8">
    <location>
        <begin position="33"/>
        <end position="93"/>
    </location>
</feature>
<feature type="DNA-binding region" description="H-T-H motif" evidence="5">
    <location>
        <begin position="56"/>
        <end position="75"/>
    </location>
</feature>
<dbReference type="PANTHER" id="PTHR30055">
    <property type="entry name" value="HTH-TYPE TRANSCRIPTIONAL REGULATOR RUTR"/>
    <property type="match status" value="1"/>
</dbReference>
<evidence type="ECO:0000256" key="6">
    <source>
        <dbReference type="SAM" id="Coils"/>
    </source>
</evidence>
<accession>A0A838XZ45</accession>
<dbReference type="PRINTS" id="PR00455">
    <property type="entry name" value="HTHTETR"/>
</dbReference>
<reference evidence="9 10" key="2">
    <citation type="submission" date="2020-08" db="EMBL/GenBank/DDBJ databases">
        <title>Stappia taiwanensis sp. nov., isolated from a coastal thermal spring.</title>
        <authorList>
            <person name="Kampfer P."/>
        </authorList>
    </citation>
    <scope>NUCLEOTIDE SEQUENCE [LARGE SCALE GENOMIC DNA]</scope>
    <source>
        <strain evidence="9 10">DSM 23284</strain>
    </source>
</reference>
<evidence type="ECO:0000256" key="3">
    <source>
        <dbReference type="ARBA" id="ARBA00023125"/>
    </source>
</evidence>
<dbReference type="InterPro" id="IPR036271">
    <property type="entry name" value="Tet_transcr_reg_TetR-rel_C_sf"/>
</dbReference>
<dbReference type="Gene3D" id="1.10.10.60">
    <property type="entry name" value="Homeodomain-like"/>
    <property type="match status" value="1"/>
</dbReference>
<dbReference type="Pfam" id="PF17932">
    <property type="entry name" value="TetR_C_24"/>
    <property type="match status" value="1"/>
</dbReference>
<dbReference type="InterPro" id="IPR050109">
    <property type="entry name" value="HTH-type_TetR-like_transc_reg"/>
</dbReference>
<dbReference type="Proteomes" id="UP000559404">
    <property type="component" value="Unassembled WGS sequence"/>
</dbReference>
<feature type="coiled-coil region" evidence="6">
    <location>
        <begin position="221"/>
        <end position="248"/>
    </location>
</feature>
<dbReference type="SUPFAM" id="SSF48498">
    <property type="entry name" value="Tetracyclin repressor-like, C-terminal domain"/>
    <property type="match status" value="1"/>
</dbReference>
<keyword evidence="1" id="KW-0678">Repressor</keyword>
<proteinExistence type="predicted"/>
<evidence type="ECO:0000256" key="4">
    <source>
        <dbReference type="ARBA" id="ARBA00023163"/>
    </source>
</evidence>
<protein>
    <submittedName>
        <fullName evidence="9">TetR/AcrR family transcriptional regulator</fullName>
    </submittedName>
</protein>
<evidence type="ECO:0000256" key="1">
    <source>
        <dbReference type="ARBA" id="ARBA00022491"/>
    </source>
</evidence>
<keyword evidence="2" id="KW-0805">Transcription regulation</keyword>
<dbReference type="EMBL" id="JACEON010000023">
    <property type="protein sequence ID" value="MBA4613716.1"/>
    <property type="molecule type" value="Genomic_DNA"/>
</dbReference>
<dbReference type="InterPro" id="IPR041490">
    <property type="entry name" value="KstR2_TetR_C"/>
</dbReference>